<gene>
    <name evidence="3" type="ORF">Agabi119p4_3627</name>
</gene>
<dbReference type="InterPro" id="IPR038607">
    <property type="entry name" value="PhoD-like_sf"/>
</dbReference>
<dbReference type="Proteomes" id="UP000629468">
    <property type="component" value="Unassembled WGS sequence"/>
</dbReference>
<dbReference type="CDD" id="cd07389">
    <property type="entry name" value="MPP_PhoD"/>
    <property type="match status" value="1"/>
</dbReference>
<feature type="region of interest" description="Disordered" evidence="1">
    <location>
        <begin position="203"/>
        <end position="254"/>
    </location>
</feature>
<evidence type="ECO:0000259" key="2">
    <source>
        <dbReference type="Pfam" id="PF19050"/>
    </source>
</evidence>
<feature type="region of interest" description="Disordered" evidence="1">
    <location>
        <begin position="39"/>
        <end position="125"/>
    </location>
</feature>
<feature type="compositionally biased region" description="Polar residues" evidence="1">
    <location>
        <begin position="101"/>
        <end position="118"/>
    </location>
</feature>
<evidence type="ECO:0000256" key="1">
    <source>
        <dbReference type="SAM" id="MobiDB-lite"/>
    </source>
</evidence>
<dbReference type="InterPro" id="IPR018946">
    <property type="entry name" value="PhoD-like_MPP"/>
</dbReference>
<evidence type="ECO:0000313" key="3">
    <source>
        <dbReference type="EMBL" id="KAF7777555.1"/>
    </source>
</evidence>
<protein>
    <recommendedName>
        <fullName evidence="2">PhoD-like phosphatase domain-containing protein</fullName>
    </recommendedName>
</protein>
<comment type="caution">
    <text evidence="3">The sequence shown here is derived from an EMBL/GenBank/DDBJ whole genome shotgun (WGS) entry which is preliminary data.</text>
</comment>
<dbReference type="Gene3D" id="3.60.21.70">
    <property type="entry name" value="PhoD-like phosphatase"/>
    <property type="match status" value="1"/>
</dbReference>
<dbReference type="PANTHER" id="PTHR46689:SF1">
    <property type="entry name" value="PHOD-LIKE PHOSPHATASE DOMAIN-CONTAINING PROTEIN"/>
    <property type="match status" value="1"/>
</dbReference>
<evidence type="ECO:0000313" key="4">
    <source>
        <dbReference type="Proteomes" id="UP000629468"/>
    </source>
</evidence>
<name>A0A8H7F5A3_AGABI</name>
<accession>A0A8H7F5A3</accession>
<dbReference type="GO" id="GO:0016020">
    <property type="term" value="C:membrane"/>
    <property type="evidence" value="ECO:0007669"/>
    <property type="project" value="TreeGrafter"/>
</dbReference>
<dbReference type="Pfam" id="PF19050">
    <property type="entry name" value="PhoD_2"/>
    <property type="match status" value="2"/>
</dbReference>
<organism evidence="3 4">
    <name type="scientific">Agaricus bisporus var. burnettii</name>
    <dbReference type="NCBI Taxonomy" id="192524"/>
    <lineage>
        <taxon>Eukaryota</taxon>
        <taxon>Fungi</taxon>
        <taxon>Dikarya</taxon>
        <taxon>Basidiomycota</taxon>
        <taxon>Agaricomycotina</taxon>
        <taxon>Agaricomycetes</taxon>
        <taxon>Agaricomycetidae</taxon>
        <taxon>Agaricales</taxon>
        <taxon>Agaricineae</taxon>
        <taxon>Agaricaceae</taxon>
        <taxon>Agaricus</taxon>
    </lineage>
</organism>
<reference evidence="3 4" key="1">
    <citation type="journal article" name="Sci. Rep.">
        <title>Telomere-to-telomere assembled and centromere annotated genomes of the two main subspecies of the button mushroom Agaricus bisporus reveal especially polymorphic chromosome ends.</title>
        <authorList>
            <person name="Sonnenberg A.S.M."/>
            <person name="Sedaghat-Telgerd N."/>
            <person name="Lavrijssen B."/>
            <person name="Ohm R.A."/>
            <person name="Hendrickx P.M."/>
            <person name="Scholtmeijer K."/>
            <person name="Baars J.J.P."/>
            <person name="van Peer A."/>
        </authorList>
    </citation>
    <scope>NUCLEOTIDE SEQUENCE [LARGE SCALE GENOMIC DNA]</scope>
    <source>
        <strain evidence="3 4">H119_p4</strain>
    </source>
</reference>
<feature type="domain" description="PhoD-like phosphatase" evidence="2">
    <location>
        <begin position="589"/>
        <end position="748"/>
    </location>
</feature>
<feature type="compositionally biased region" description="Low complexity" evidence="1">
    <location>
        <begin position="242"/>
        <end position="254"/>
    </location>
</feature>
<feature type="domain" description="PhoD-like phosphatase" evidence="2">
    <location>
        <begin position="306"/>
        <end position="577"/>
    </location>
</feature>
<dbReference type="EMBL" id="JABXXO010000005">
    <property type="protein sequence ID" value="KAF7777555.1"/>
    <property type="molecule type" value="Genomic_DNA"/>
</dbReference>
<dbReference type="PANTHER" id="PTHR46689">
    <property type="entry name" value="MEMBRANE PROTEIN, PUTATIVE-RELATED"/>
    <property type="match status" value="1"/>
</dbReference>
<sequence length="787" mass="88137">MDNPGWHAFRRADKESQFYAAHGGSYSAVEQVGPIEESFIGGFYGGQSPHSPHSPGSPPPPTDGAPLYGGYAPPIRTPVPHPMPGYTGPLGPDTTPPRHPSQPSLNQPAYPTQSQRAYQTEKLSHLDPAQRSQLLRVARMHPPLQFMCGPLLRYDTIDSQGVWRGAALIVTSDSGSVYEPYPKFTYEWDPDRLTSSDIRARTGNMSSAPLWPNPSRSQDSDHRSFSLGPHPADPHSTVWPISPSDSQSSMAESASPTIRQEEAYGQELWVYAGTGGIFTFWRFFIQVPLTDHEMEITYRINNGQALNFYVPGRNQNLRWAAHSCNGFSAGINPDNFRGPGFQSGYDPVWVDLLSHHANTPFHALVGGGDQLYCDVLLREPEMQDWAAKMKPEERKQYPLTDEIRICIDRFLFNHYCQSFRRGAFARANSSIPMVNMCDDHDLIDGFGSYPDDMQRAPVFRHIGDRGYFFFLIFQCFMNPDLDGLSDTPGKHVFQSTIFGQMGPYIRQPSHSFLVNMGPQVALLLLDCRAERKKDQVCSPAQYDRVFQRIQTLPPSVEHLVILLGIPIAYPRMVFLESALESKLNPLVALGRNGSLGLSGFVNKFNADAELLDDLNDHWTARMHKRERNWLIEQLQVIASKQRLRISFVSGDVHCAAVGILKTLKGKKDPEVPVHTDHRYMINVVTSAIVNTPPPGGVLALVNQLATKNHKTLNYAQTDETMLPLFGTDTDGSSRKQKYIIGRRNWCSVDWNRNEGDLLFTLRVEKEKGYGTTVPYPASAPRPGWARG</sequence>
<dbReference type="AlphaFoldDB" id="A0A8H7F5A3"/>
<dbReference type="InterPro" id="IPR043904">
    <property type="entry name" value="PhoD_2-like"/>
</dbReference>
<proteinExistence type="predicted"/>